<feature type="chain" id="PRO_5047138606" evidence="1">
    <location>
        <begin position="20"/>
        <end position="235"/>
    </location>
</feature>
<evidence type="ECO:0000256" key="1">
    <source>
        <dbReference type="SAM" id="SignalP"/>
    </source>
</evidence>
<name>A0ABT8F863_9BACT</name>
<organism evidence="2 3">
    <name type="scientific">Shiella aurantiaca</name>
    <dbReference type="NCBI Taxonomy" id="3058365"/>
    <lineage>
        <taxon>Bacteria</taxon>
        <taxon>Pseudomonadati</taxon>
        <taxon>Bacteroidota</taxon>
        <taxon>Cytophagia</taxon>
        <taxon>Cytophagales</taxon>
        <taxon>Shiellaceae</taxon>
        <taxon>Shiella</taxon>
    </lineage>
</organism>
<sequence>MKKISLLALAVLAYTSLLAQSFLTPVGGMIGKQEGYVVLLSGDTLQGKLTMATQMNGLLKTFTFVTTADEKRKLKAEEVQCLWLKAGTLAKLEAMSEASRSLKRMASTDFDQIMNREYIVYERALLPGKKEKYALLQLLNPGFDHTIKVYEHPNGGETAETSIGGLTVSGGEDKSYLVVKNGAQAQVVKKRTYTESFAWLFGDCPDMVRHYSEQNEKISFWDFASHTFDYDQTCQ</sequence>
<keyword evidence="3" id="KW-1185">Reference proteome</keyword>
<evidence type="ECO:0000313" key="2">
    <source>
        <dbReference type="EMBL" id="MDN4166677.1"/>
    </source>
</evidence>
<reference evidence="2" key="1">
    <citation type="submission" date="2023-06" db="EMBL/GenBank/DDBJ databases">
        <title>Cytophagales bacterium Strain LB-30, isolated from soil.</title>
        <authorList>
            <person name="Liu B."/>
        </authorList>
    </citation>
    <scope>NUCLEOTIDE SEQUENCE</scope>
    <source>
        <strain evidence="2">LB-30</strain>
    </source>
</reference>
<protein>
    <submittedName>
        <fullName evidence="2">Uncharacterized protein</fullName>
    </submittedName>
</protein>
<dbReference type="RefSeq" id="WP_320005215.1">
    <property type="nucleotide sequence ID" value="NZ_JAUHJS010000008.1"/>
</dbReference>
<keyword evidence="1" id="KW-0732">Signal</keyword>
<gene>
    <name evidence="2" type="ORF">QWY31_14295</name>
</gene>
<dbReference type="Proteomes" id="UP001168552">
    <property type="component" value="Unassembled WGS sequence"/>
</dbReference>
<comment type="caution">
    <text evidence="2">The sequence shown here is derived from an EMBL/GenBank/DDBJ whole genome shotgun (WGS) entry which is preliminary data.</text>
</comment>
<dbReference type="EMBL" id="JAUHJS010000008">
    <property type="protein sequence ID" value="MDN4166677.1"/>
    <property type="molecule type" value="Genomic_DNA"/>
</dbReference>
<proteinExistence type="predicted"/>
<evidence type="ECO:0000313" key="3">
    <source>
        <dbReference type="Proteomes" id="UP001168552"/>
    </source>
</evidence>
<accession>A0ABT8F863</accession>
<feature type="signal peptide" evidence="1">
    <location>
        <begin position="1"/>
        <end position="19"/>
    </location>
</feature>